<evidence type="ECO:0000259" key="4">
    <source>
        <dbReference type="Pfam" id="PF07894"/>
    </source>
</evidence>
<evidence type="ECO:0000256" key="1">
    <source>
        <dbReference type="ARBA" id="ARBA00004496"/>
    </source>
</evidence>
<accession>Q4T968</accession>
<dbReference type="Pfam" id="PF07894">
    <property type="entry name" value="SACK1"/>
    <property type="match status" value="1"/>
</dbReference>
<dbReference type="GO" id="GO:0016020">
    <property type="term" value="C:membrane"/>
    <property type="evidence" value="ECO:0007669"/>
    <property type="project" value="TreeGrafter"/>
</dbReference>
<name>Q4T968_TETNG</name>
<dbReference type="PANTHER" id="PTHR16181:SF29">
    <property type="entry name" value="PROTEIN FAM83A-RELATED"/>
    <property type="match status" value="1"/>
</dbReference>
<dbReference type="Ensembl" id="ENSTNIT00000006001.1">
    <property type="protein sequence ID" value="ENSTNIP00000005853.1"/>
    <property type="gene ID" value="ENSTNIG00000003270.1"/>
</dbReference>
<dbReference type="PANTHER" id="PTHR16181">
    <property type="entry name" value="PROTEIN FAM83A-RELATED"/>
    <property type="match status" value="1"/>
</dbReference>
<reference evidence="6" key="3">
    <citation type="submission" date="2025-05" db="UniProtKB">
        <authorList>
            <consortium name="Ensembl"/>
        </authorList>
    </citation>
    <scope>IDENTIFICATION</scope>
</reference>
<organism evidence="5">
    <name type="scientific">Tetraodon nigroviridis</name>
    <name type="common">Spotted green pufferfish</name>
    <name type="synonym">Chelonodon nigroviridis</name>
    <dbReference type="NCBI Taxonomy" id="99883"/>
    <lineage>
        <taxon>Eukaryota</taxon>
        <taxon>Metazoa</taxon>
        <taxon>Chordata</taxon>
        <taxon>Craniata</taxon>
        <taxon>Vertebrata</taxon>
        <taxon>Euteleostomi</taxon>
        <taxon>Actinopterygii</taxon>
        <taxon>Neopterygii</taxon>
        <taxon>Teleostei</taxon>
        <taxon>Neoteleostei</taxon>
        <taxon>Acanthomorphata</taxon>
        <taxon>Eupercaria</taxon>
        <taxon>Tetraodontiformes</taxon>
        <taxon>Tetradontoidea</taxon>
        <taxon>Tetraodontidae</taxon>
        <taxon>Tetraodon</taxon>
    </lineage>
</organism>
<dbReference type="FunFam" id="3.30.870.10:FF:000004">
    <property type="entry name" value="protein FAM83H isoform X2"/>
    <property type="match status" value="1"/>
</dbReference>
<dbReference type="HOGENOM" id="CLU_019056_0_0_1"/>
<dbReference type="GO" id="GO:0005737">
    <property type="term" value="C:cytoplasm"/>
    <property type="evidence" value="ECO:0007669"/>
    <property type="project" value="UniProtKB-SubCell"/>
</dbReference>
<dbReference type="SUPFAM" id="SSF56024">
    <property type="entry name" value="Phospholipase D/nuclease"/>
    <property type="match status" value="1"/>
</dbReference>
<keyword evidence="7" id="KW-1185">Reference proteome</keyword>
<proteinExistence type="inferred from homology"/>
<dbReference type="EMBL" id="CAAE01007635">
    <property type="protein sequence ID" value="CAF90564.1"/>
    <property type="molecule type" value="Genomic_DNA"/>
</dbReference>
<evidence type="ECO:0000256" key="2">
    <source>
        <dbReference type="ARBA" id="ARBA00006937"/>
    </source>
</evidence>
<feature type="domain" description="Scaffolding anchor of CK1" evidence="4">
    <location>
        <begin position="14"/>
        <end position="274"/>
    </location>
</feature>
<evidence type="ECO:0000256" key="3">
    <source>
        <dbReference type="ARBA" id="ARBA00022490"/>
    </source>
</evidence>
<dbReference type="InterPro" id="IPR050944">
    <property type="entry name" value="FAM83"/>
</dbReference>
<dbReference type="InterPro" id="IPR012461">
    <property type="entry name" value="SACK1"/>
</dbReference>
<feature type="non-terminal residue" evidence="5">
    <location>
        <position position="1"/>
    </location>
</feature>
<evidence type="ECO:0000313" key="7">
    <source>
        <dbReference type="Proteomes" id="UP000007303"/>
    </source>
</evidence>
<keyword evidence="3" id="KW-0963">Cytoplasm</keyword>
<feature type="non-terminal residue" evidence="5">
    <location>
        <position position="276"/>
    </location>
</feature>
<sequence>SQLSSLTEEDAPLYIQPHYKESYRLAIYALLCGGREAYEEFLRAEQISPFLSEEEILFMLENGELPEVEDDSERKRTKDVAAPSTYFPAESDEEVPDLELGWPEVSLEASDTSISLLFNPPRINTPSIKEVVRKQIQEARQVIAVAMDVFTDVDIFKEVITATLRGVAVYILLDHSHFASFLTMSRRAGINIQDLKNIRVRTVQGPQYQCQSGMKFHGALEQKFLLVDCQTVLYGTYSYTWSCEKIHLSMVLVITGQLVSSYDEEFRRLYARSAVP</sequence>
<gene>
    <name evidence="5" type="ORF">GSTENG00004896001</name>
</gene>
<evidence type="ECO:0000313" key="6">
    <source>
        <dbReference type="Ensembl" id="ENSTNIP00000005853.1"/>
    </source>
</evidence>
<protein>
    <submittedName>
        <fullName evidence="5">(spotted green pufferfish) hypothetical protein</fullName>
    </submittedName>
</protein>
<dbReference type="KEGG" id="tng:GSTEN00004896G001"/>
<comment type="subcellular location">
    <subcellularLocation>
        <location evidence="1">Cytoplasm</location>
    </subcellularLocation>
</comment>
<dbReference type="OrthoDB" id="8443577at2759"/>
<dbReference type="Proteomes" id="UP000007303">
    <property type="component" value="Unassembled WGS sequence"/>
</dbReference>
<reference evidence="5" key="2">
    <citation type="submission" date="2004-02" db="EMBL/GenBank/DDBJ databases">
        <authorList>
            <consortium name="Genoscope"/>
            <consortium name="Whitehead Institute Centre for Genome Research"/>
        </authorList>
    </citation>
    <scope>NUCLEOTIDE SEQUENCE</scope>
</reference>
<dbReference type="AlphaFoldDB" id="Q4T968"/>
<dbReference type="GO" id="GO:0019901">
    <property type="term" value="F:protein kinase binding"/>
    <property type="evidence" value="ECO:0007669"/>
    <property type="project" value="TreeGrafter"/>
</dbReference>
<evidence type="ECO:0000313" key="5">
    <source>
        <dbReference type="EMBL" id="CAF90564.1"/>
    </source>
</evidence>
<dbReference type="GeneTree" id="ENSGT00940000157889"/>
<dbReference type="OMA" id="SAPMQYM"/>
<dbReference type="GO" id="GO:0007165">
    <property type="term" value="P:signal transduction"/>
    <property type="evidence" value="ECO:0007669"/>
    <property type="project" value="TreeGrafter"/>
</dbReference>
<dbReference type="Gene3D" id="3.30.870.10">
    <property type="entry name" value="Endonuclease Chain A"/>
    <property type="match status" value="1"/>
</dbReference>
<comment type="similarity">
    <text evidence="2">Belongs to the FAM83 family.</text>
</comment>
<reference evidence="5 7" key="1">
    <citation type="journal article" date="2004" name="Nature">
        <title>Genome duplication in the teleost fish Tetraodon nigroviridis reveals the early vertebrate proto-karyotype.</title>
        <authorList>
            <person name="Jaillon O."/>
            <person name="Aury J.-M."/>
            <person name="Brunet F."/>
            <person name="Petit J.-L."/>
            <person name="Stange-Thomann N."/>
            <person name="Mauceli E."/>
            <person name="Bouneau L."/>
            <person name="Fischer C."/>
            <person name="Ozouf-Costaz C."/>
            <person name="Bernot A."/>
            <person name="Nicaud S."/>
            <person name="Jaffe D."/>
            <person name="Fisher S."/>
            <person name="Lutfalla G."/>
            <person name="Dossat C."/>
            <person name="Segurens B."/>
            <person name="Dasilva C."/>
            <person name="Salanoubat M."/>
            <person name="Levy M."/>
            <person name="Boudet N."/>
            <person name="Castellano S."/>
            <person name="Anthouard V."/>
            <person name="Jubin C."/>
            <person name="Castelli V."/>
            <person name="Katinka M."/>
            <person name="Vacherie B."/>
            <person name="Biemont C."/>
            <person name="Skalli Z."/>
            <person name="Cattolico L."/>
            <person name="Poulain J."/>
            <person name="De Berardinis V."/>
            <person name="Cruaud C."/>
            <person name="Duprat S."/>
            <person name="Brottier P."/>
            <person name="Coutanceau J.-P."/>
            <person name="Gouzy J."/>
            <person name="Parra G."/>
            <person name="Lardier G."/>
            <person name="Chapple C."/>
            <person name="McKernan K.J."/>
            <person name="McEwan P."/>
            <person name="Bosak S."/>
            <person name="Kellis M."/>
            <person name="Volff J.-N."/>
            <person name="Guigo R."/>
            <person name="Zody M.C."/>
            <person name="Mesirov J."/>
            <person name="Lindblad-Toh K."/>
            <person name="Birren B."/>
            <person name="Nusbaum C."/>
            <person name="Kahn D."/>
            <person name="Robinson-Rechavi M."/>
            <person name="Laudet V."/>
            <person name="Schachter V."/>
            <person name="Quetier F."/>
            <person name="Saurin W."/>
            <person name="Scarpelli C."/>
            <person name="Wincker P."/>
            <person name="Lander E.S."/>
            <person name="Weissenbach J."/>
            <person name="Roest Crollius H."/>
        </authorList>
    </citation>
    <scope>NUCLEOTIDE SEQUENCE [LARGE SCALE GENOMIC DNA]</scope>
</reference>